<protein>
    <recommendedName>
        <fullName evidence="1">Methyltransferase type 11 domain-containing protein</fullName>
    </recommendedName>
</protein>
<organism evidence="2 3">
    <name type="scientific">Effrenium voratum</name>
    <dbReference type="NCBI Taxonomy" id="2562239"/>
    <lineage>
        <taxon>Eukaryota</taxon>
        <taxon>Sar</taxon>
        <taxon>Alveolata</taxon>
        <taxon>Dinophyceae</taxon>
        <taxon>Suessiales</taxon>
        <taxon>Symbiodiniaceae</taxon>
        <taxon>Effrenium</taxon>
    </lineage>
</organism>
<evidence type="ECO:0000313" key="2">
    <source>
        <dbReference type="EMBL" id="CAJ1386509.1"/>
    </source>
</evidence>
<dbReference type="PANTHER" id="PTHR43861:SF1">
    <property type="entry name" value="TRANS-ACONITATE 2-METHYLTRANSFERASE"/>
    <property type="match status" value="1"/>
</dbReference>
<keyword evidence="3" id="KW-1185">Reference proteome</keyword>
<gene>
    <name evidence="2" type="ORF">EVOR1521_LOCUS12827</name>
</gene>
<dbReference type="PANTHER" id="PTHR43861">
    <property type="entry name" value="TRANS-ACONITATE 2-METHYLTRANSFERASE-RELATED"/>
    <property type="match status" value="1"/>
</dbReference>
<dbReference type="EMBL" id="CAUJNA010001379">
    <property type="protein sequence ID" value="CAJ1386509.1"/>
    <property type="molecule type" value="Genomic_DNA"/>
</dbReference>
<feature type="domain" description="Methyltransferase type 11" evidence="1">
    <location>
        <begin position="169"/>
        <end position="264"/>
    </location>
</feature>
<dbReference type="InterPro" id="IPR013216">
    <property type="entry name" value="Methyltransf_11"/>
</dbReference>
<dbReference type="GO" id="GO:0008757">
    <property type="term" value="F:S-adenosylmethionine-dependent methyltransferase activity"/>
    <property type="evidence" value="ECO:0007669"/>
    <property type="project" value="InterPro"/>
</dbReference>
<accession>A0AA36IHN1</accession>
<feature type="non-terminal residue" evidence="2">
    <location>
        <position position="1"/>
    </location>
</feature>
<dbReference type="SUPFAM" id="SSF53335">
    <property type="entry name" value="S-adenosyl-L-methionine-dependent methyltransferases"/>
    <property type="match status" value="1"/>
</dbReference>
<dbReference type="CDD" id="cd02440">
    <property type="entry name" value="AdoMet_MTases"/>
    <property type="match status" value="1"/>
</dbReference>
<name>A0AA36IHN1_9DINO</name>
<sequence>EADNKQLQDWEKKADEMLQVNDVTRLEKDLLDLLIGFSRVMPSFVGFPALQNAFKTPEAQVKVVLKVVKNLRVVLKKMQLDKLPAETQPKVRSLVVYVYCLVQEAWNTYGASAGMGPAAFWAKGNLEEEEFDEYADEFEEHLVSVLEYNLPEVLAGRLSRASVRFRRALDLGCGTGLCGRALRRRAALDRLEGVDLSGGMLKRARERGGYDQLWQRDLLAQLQREEAKAADLLVAADVFIYVGALDQVFREAYRVLEEGGLFVFSTELAHEDDTMEDMVKRESGRYAHKRSYIERLAAGDADQPYFSVEVEALPLRIEDDLPLEGELFMLQRLPHVQR</sequence>
<dbReference type="Gene3D" id="3.40.50.150">
    <property type="entry name" value="Vaccinia Virus protein VP39"/>
    <property type="match status" value="1"/>
</dbReference>
<dbReference type="InterPro" id="IPR029063">
    <property type="entry name" value="SAM-dependent_MTases_sf"/>
</dbReference>
<evidence type="ECO:0000259" key="1">
    <source>
        <dbReference type="Pfam" id="PF08241"/>
    </source>
</evidence>
<evidence type="ECO:0000313" key="3">
    <source>
        <dbReference type="Proteomes" id="UP001178507"/>
    </source>
</evidence>
<dbReference type="Pfam" id="PF08241">
    <property type="entry name" value="Methyltransf_11"/>
    <property type="match status" value="1"/>
</dbReference>
<reference evidence="2" key="1">
    <citation type="submission" date="2023-08" db="EMBL/GenBank/DDBJ databases">
        <authorList>
            <person name="Chen Y."/>
            <person name="Shah S."/>
            <person name="Dougan E. K."/>
            <person name="Thang M."/>
            <person name="Chan C."/>
        </authorList>
    </citation>
    <scope>NUCLEOTIDE SEQUENCE</scope>
</reference>
<proteinExistence type="predicted"/>
<dbReference type="Proteomes" id="UP001178507">
    <property type="component" value="Unassembled WGS sequence"/>
</dbReference>
<comment type="caution">
    <text evidence="2">The sequence shown here is derived from an EMBL/GenBank/DDBJ whole genome shotgun (WGS) entry which is preliminary data.</text>
</comment>
<dbReference type="AlphaFoldDB" id="A0AA36IHN1"/>